<keyword evidence="3" id="KW-1185">Reference proteome</keyword>
<reference evidence="2" key="1">
    <citation type="journal article" date="2020" name="Fungal Divers.">
        <title>Resolving the Mortierellaceae phylogeny through synthesis of multi-gene phylogenetics and phylogenomics.</title>
        <authorList>
            <person name="Vandepol N."/>
            <person name="Liber J."/>
            <person name="Desiro A."/>
            <person name="Na H."/>
            <person name="Kennedy M."/>
            <person name="Barry K."/>
            <person name="Grigoriev I.V."/>
            <person name="Miller A.N."/>
            <person name="O'Donnell K."/>
            <person name="Stajich J.E."/>
            <person name="Bonito G."/>
        </authorList>
    </citation>
    <scope>NUCLEOTIDE SEQUENCE</scope>
    <source>
        <strain evidence="2">NRRL 2591</strain>
    </source>
</reference>
<feature type="region of interest" description="Disordered" evidence="1">
    <location>
        <begin position="1"/>
        <end position="74"/>
    </location>
</feature>
<feature type="compositionally biased region" description="Low complexity" evidence="1">
    <location>
        <begin position="572"/>
        <end position="607"/>
    </location>
</feature>
<dbReference type="AlphaFoldDB" id="A0A9P6K2A3"/>
<feature type="compositionally biased region" description="Basic and acidic residues" evidence="1">
    <location>
        <begin position="729"/>
        <end position="747"/>
    </location>
</feature>
<feature type="region of interest" description="Disordered" evidence="1">
    <location>
        <begin position="485"/>
        <end position="621"/>
    </location>
</feature>
<feature type="compositionally biased region" description="Low complexity" evidence="1">
    <location>
        <begin position="36"/>
        <end position="57"/>
    </location>
</feature>
<evidence type="ECO:0000313" key="2">
    <source>
        <dbReference type="EMBL" id="KAF9542462.1"/>
    </source>
</evidence>
<feature type="region of interest" description="Disordered" evidence="1">
    <location>
        <begin position="388"/>
        <end position="473"/>
    </location>
</feature>
<dbReference type="Proteomes" id="UP000723463">
    <property type="component" value="Unassembled WGS sequence"/>
</dbReference>
<feature type="compositionally biased region" description="Low complexity" evidence="1">
    <location>
        <begin position="485"/>
        <end position="496"/>
    </location>
</feature>
<accession>A0A9P6K2A3</accession>
<dbReference type="EMBL" id="JAAAXW010000137">
    <property type="protein sequence ID" value="KAF9542462.1"/>
    <property type="molecule type" value="Genomic_DNA"/>
</dbReference>
<feature type="region of interest" description="Disordered" evidence="1">
    <location>
        <begin position="665"/>
        <end position="754"/>
    </location>
</feature>
<feature type="compositionally biased region" description="Polar residues" evidence="1">
    <location>
        <begin position="676"/>
        <end position="685"/>
    </location>
</feature>
<feature type="compositionally biased region" description="Low complexity" evidence="1">
    <location>
        <begin position="388"/>
        <end position="401"/>
    </location>
</feature>
<protein>
    <submittedName>
        <fullName evidence="2">Uncharacterized protein</fullName>
    </submittedName>
</protein>
<name>A0A9P6K2A3_9FUNG</name>
<feature type="compositionally biased region" description="Polar residues" evidence="1">
    <location>
        <begin position="402"/>
        <end position="422"/>
    </location>
</feature>
<proteinExistence type="predicted"/>
<organism evidence="2 3">
    <name type="scientific">Mortierella hygrophila</name>
    <dbReference type="NCBI Taxonomy" id="979708"/>
    <lineage>
        <taxon>Eukaryota</taxon>
        <taxon>Fungi</taxon>
        <taxon>Fungi incertae sedis</taxon>
        <taxon>Mucoromycota</taxon>
        <taxon>Mortierellomycotina</taxon>
        <taxon>Mortierellomycetes</taxon>
        <taxon>Mortierellales</taxon>
        <taxon>Mortierellaceae</taxon>
        <taxon>Mortierella</taxon>
    </lineage>
</organism>
<feature type="compositionally biased region" description="Basic and acidic residues" evidence="1">
    <location>
        <begin position="689"/>
        <end position="715"/>
    </location>
</feature>
<feature type="compositionally biased region" description="Basic and acidic residues" evidence="1">
    <location>
        <begin position="504"/>
        <end position="522"/>
    </location>
</feature>
<sequence length="754" mass="85092">MPLVHTQPFEKQDQEEAVPSALQQSQPPPPQPSFYRLLQRPRQLRQQQQQRKQALALESDDQDRPIDEPPPDPRLISQRLLQWQEQQQHRKRQEEQRQMQAFRIKKFSDSNTDLDYRPVATTITALKEGFQEYWGGPIVEHQQEELEDGQQHSRHSSIQQNDRDVDLAGSNDENGNNNLWEERRRRQRQLAQEHDMMETDSVMETDRTGDGDGDEEMSPQTKLQRARKAKEDAMKEYQEAGRNLQRAQEREEAILFENEMIEVEVGSSVSQQLHRCQGGHTHGHEQHRQLLSSPPVQLPQRQQLLEEQGRHSSPTTAAAAVAAAVTYLTQHDNNIETMMSSQIVPQVNDTPSIMSETPHTVVAPTPLLPVSAPSGSAPRRALTPMTNITTTTTGNQVPNQTRSGSQAWSRSLSVTNNVIQSPPTSPQTRRHSNSPRIRIKSEELDEPLFKKQVLNGDGATGPDGDSKRWQGPKYKDYDVSIVIPSSVGSSDVGMSGHPESSNAQERREQARKSERRLPDKWRSPTPMPGSMHAKREATTSRQQGIFWESTRPPLRFGPGVGKVAPVDLFGARSGQGQGQSRSSPMMAPPANQSASATSASASTTAPAFTGPEPAAPTPRYFNPPLHPHWRLPEFMDENGHPHPSVIFYTHIDRVDNFYHQHYPASTASRSRDVSLSPRSARNSPNFFARRSEGERMEDVSGGEGHEDMAMDGESHHHQRQGRSRTTSRQADRDERREEDRRERRPLAKSESPQP</sequence>
<feature type="compositionally biased region" description="Basic and acidic residues" evidence="1">
    <location>
        <begin position="464"/>
        <end position="473"/>
    </location>
</feature>
<comment type="caution">
    <text evidence="2">The sequence shown here is derived from an EMBL/GenBank/DDBJ whole genome shotgun (WGS) entry which is preliminary data.</text>
</comment>
<evidence type="ECO:0000256" key="1">
    <source>
        <dbReference type="SAM" id="MobiDB-lite"/>
    </source>
</evidence>
<gene>
    <name evidence="2" type="ORF">EC957_001904</name>
</gene>
<feature type="region of interest" description="Disordered" evidence="1">
    <location>
        <begin position="144"/>
        <end position="227"/>
    </location>
</feature>
<evidence type="ECO:0000313" key="3">
    <source>
        <dbReference type="Proteomes" id="UP000723463"/>
    </source>
</evidence>